<protein>
    <recommendedName>
        <fullName evidence="3">DUF559 domain-containing protein</fullName>
    </recommendedName>
</protein>
<evidence type="ECO:0000313" key="1">
    <source>
        <dbReference type="EMBL" id="MEX3595731.1"/>
    </source>
</evidence>
<dbReference type="Proteomes" id="UP001558481">
    <property type="component" value="Unassembled WGS sequence"/>
</dbReference>
<sequence length="334" mass="37652">MLYRQKPLKFGDRPVVLRTGQTGNRASQLMTKPGVQRVTKGLWAMHPEPLTAVERSLLLQQHLGAPGSTLAVTGFNALDLLKIPVGYTDPWVHQSLKMPLPRVMRDILGERETAHLRWSGARTQTVAEGIKFSKSMGLSSFEGPWGSRVTHPVEALVVVAPRLSHWRIIACLDAMMSWQFTIPGTGVTAELPRTVIEECLSHLPPHALAVNAVRRGLREAQESCFSAMETLTRMIALHEGLPPPHLNYPVEVNGRTFYLDLAWPELKVAVEYNGRVHAEEVDDYRDEMYRFALIRDSGWDLTLLVKGDLEEPDRRWKWVERVRRATSSSSVIVL</sequence>
<evidence type="ECO:0000313" key="2">
    <source>
        <dbReference type="Proteomes" id="UP001558481"/>
    </source>
</evidence>
<name>A0ABV3V4U5_9MICC</name>
<dbReference type="EMBL" id="JAYWLU010000016">
    <property type="protein sequence ID" value="MEX3595731.1"/>
    <property type="molecule type" value="Genomic_DNA"/>
</dbReference>
<accession>A0ABV3V4U5</accession>
<evidence type="ECO:0008006" key="3">
    <source>
        <dbReference type="Google" id="ProtNLM"/>
    </source>
</evidence>
<organism evidence="1 2">
    <name type="scientific">Kocuria carniphila</name>
    <dbReference type="NCBI Taxonomy" id="262208"/>
    <lineage>
        <taxon>Bacteria</taxon>
        <taxon>Bacillati</taxon>
        <taxon>Actinomycetota</taxon>
        <taxon>Actinomycetes</taxon>
        <taxon>Micrococcales</taxon>
        <taxon>Micrococcaceae</taxon>
        <taxon>Kocuria</taxon>
    </lineage>
</organism>
<dbReference type="RefSeq" id="WP_368629882.1">
    <property type="nucleotide sequence ID" value="NZ_JAYWLU010000016.1"/>
</dbReference>
<keyword evidence="2" id="KW-1185">Reference proteome</keyword>
<comment type="caution">
    <text evidence="1">The sequence shown here is derived from an EMBL/GenBank/DDBJ whole genome shotgun (WGS) entry which is preliminary data.</text>
</comment>
<proteinExistence type="predicted"/>
<gene>
    <name evidence="1" type="ORF">VVR66_13505</name>
</gene>
<reference evidence="1 2" key="1">
    <citation type="journal article" date="2024" name="Fungal Genet. Biol.">
        <title>The porcine skin microbiome exhibits broad fungal antagonism.</title>
        <authorList>
            <person name="De La Cruz K.F."/>
            <person name="Townsend E.C."/>
            <person name="Alex Cheong J.Z."/>
            <person name="Salamzade R."/>
            <person name="Liu A."/>
            <person name="Sandstrom S."/>
            <person name="Davila E."/>
            <person name="Huang L."/>
            <person name="Xu K.H."/>
            <person name="Wu S.Y."/>
            <person name="Meudt J.J."/>
            <person name="Shanmuganayagam D."/>
            <person name="Gibson A.L.F."/>
            <person name="Kalan L.R."/>
        </authorList>
    </citation>
    <scope>NUCLEOTIDE SEQUENCE [LARGE SCALE GENOMIC DNA]</scope>
    <source>
        <strain evidence="1 2">LK2625</strain>
    </source>
</reference>